<dbReference type="Proteomes" id="UP000321353">
    <property type="component" value="Chromosome"/>
</dbReference>
<evidence type="ECO:0000313" key="2">
    <source>
        <dbReference type="Proteomes" id="UP000321353"/>
    </source>
</evidence>
<protein>
    <submittedName>
        <fullName evidence="1">Uncharacterized protein</fullName>
    </submittedName>
</protein>
<organism evidence="1 2">
    <name type="scientific">Stieleria maiorica</name>
    <dbReference type="NCBI Taxonomy" id="2795974"/>
    <lineage>
        <taxon>Bacteria</taxon>
        <taxon>Pseudomonadati</taxon>
        <taxon>Planctomycetota</taxon>
        <taxon>Planctomycetia</taxon>
        <taxon>Pirellulales</taxon>
        <taxon>Pirellulaceae</taxon>
        <taxon>Stieleria</taxon>
    </lineage>
</organism>
<dbReference type="RefSeq" id="WP_147867701.1">
    <property type="nucleotide sequence ID" value="NZ_CP036264.1"/>
</dbReference>
<evidence type="ECO:0000313" key="1">
    <source>
        <dbReference type="EMBL" id="QEF98137.1"/>
    </source>
</evidence>
<sequence>MRFVLVFLALSSVASGQGIEAWKLTNGKAFRAEILEVDATTDTVTFLIPQRVPLENLDSVSQDRIREHIKKNQGIKNGDFPGLWTPIPNCTIGQWRDASPRERRQHVAYENIGFVIQPNVRRFEMLQVSSEIYETLLELIIEEKVSDDALVSDVMRSIVNARADHIKKQKQAFEDQRARDTQFDVLESVIK</sequence>
<dbReference type="EMBL" id="CP036264">
    <property type="protein sequence ID" value="QEF98137.1"/>
    <property type="molecule type" value="Genomic_DNA"/>
</dbReference>
<accession>A0A5B9MGB0</accession>
<keyword evidence="2" id="KW-1185">Reference proteome</keyword>
<dbReference type="AlphaFoldDB" id="A0A5B9MGB0"/>
<proteinExistence type="predicted"/>
<name>A0A5B9MGB0_9BACT</name>
<reference evidence="1 2" key="1">
    <citation type="submission" date="2019-02" db="EMBL/GenBank/DDBJ databases">
        <title>Planctomycetal bacteria perform biofilm scaping via a novel small molecule.</title>
        <authorList>
            <person name="Jeske O."/>
            <person name="Boedeker C."/>
            <person name="Wiegand S."/>
            <person name="Breitling P."/>
            <person name="Kallscheuer N."/>
            <person name="Jogler M."/>
            <person name="Rohde M."/>
            <person name="Petersen J."/>
            <person name="Medema M.H."/>
            <person name="Surup F."/>
            <person name="Jogler C."/>
        </authorList>
    </citation>
    <scope>NUCLEOTIDE SEQUENCE [LARGE SCALE GENOMIC DNA]</scope>
    <source>
        <strain evidence="1 2">Mal15</strain>
    </source>
</reference>
<dbReference type="KEGG" id="smam:Mal15_21850"/>
<gene>
    <name evidence="1" type="ORF">Mal15_21850</name>
</gene>